<dbReference type="PANTHER" id="PTHR47514:SF1">
    <property type="entry name" value="TRANSKETOLASE N-TERMINAL SECTION-RELATED"/>
    <property type="match status" value="1"/>
</dbReference>
<protein>
    <recommendedName>
        <fullName evidence="4">Transketolase N-terminal domain-containing protein</fullName>
    </recommendedName>
</protein>
<dbReference type="InterPro" id="IPR005474">
    <property type="entry name" value="Transketolase_N"/>
</dbReference>
<evidence type="ECO:0000313" key="6">
    <source>
        <dbReference type="Proteomes" id="UP000253498"/>
    </source>
</evidence>
<dbReference type="RefSeq" id="WP_096710135.1">
    <property type="nucleotide sequence ID" value="NZ_JBFCRC010000017.1"/>
</dbReference>
<evidence type="ECO:0000256" key="2">
    <source>
        <dbReference type="ARBA" id="ARBA00007131"/>
    </source>
</evidence>
<comment type="similarity">
    <text evidence="2">Belongs to the transketolase family.</text>
</comment>
<comment type="caution">
    <text evidence="5">The sequence shown here is derived from an EMBL/GenBank/DDBJ whole genome shotgun (WGS) entry which is preliminary data.</text>
</comment>
<organism evidence="5 6">
    <name type="scientific">Enterococcus hirae</name>
    <dbReference type="NCBI Taxonomy" id="1354"/>
    <lineage>
        <taxon>Bacteria</taxon>
        <taxon>Bacillati</taxon>
        <taxon>Bacillota</taxon>
        <taxon>Bacilli</taxon>
        <taxon>Lactobacillales</taxon>
        <taxon>Enterococcaceae</taxon>
        <taxon>Enterococcus</taxon>
    </lineage>
</organism>
<dbReference type="AlphaFoldDB" id="A0AB37I9F4"/>
<dbReference type="InterPro" id="IPR029061">
    <property type="entry name" value="THDP-binding"/>
</dbReference>
<name>A0AB37I9F4_ENTHR</name>
<dbReference type="Gene3D" id="3.40.50.970">
    <property type="match status" value="1"/>
</dbReference>
<dbReference type="SUPFAM" id="SSF52518">
    <property type="entry name" value="Thiamin diphosphate-binding fold (THDP-binding)"/>
    <property type="match status" value="1"/>
</dbReference>
<sequence length="263" mass="30170">MAIDHKQVTQLEKLALNIQLDILISVKQRGEESMDCSFSMIKLLAVLYGKQMKIDPKKPDWGNRDQLVLAKSHAVLELYSTLSNLGYFDKKWLWTMSHQGDRLPKKLDRSKTPGIDVTIGDLNNGVAIAAGLAMGLKIANKENDVYLVMDEDELKDERCWQVFQCIAHFKLDHCLVIIDSGYRKREQLSKRYEKSYLLKRKAEKAGFYTLLVDGTNIKAINEAIEEYKMRTTQAFCIVLESYPERVLSDLTMDDHEDSSKKNS</sequence>
<evidence type="ECO:0000256" key="3">
    <source>
        <dbReference type="ARBA" id="ARBA00023052"/>
    </source>
</evidence>
<dbReference type="Pfam" id="PF00456">
    <property type="entry name" value="Transketolase_N"/>
    <property type="match status" value="1"/>
</dbReference>
<keyword evidence="3" id="KW-0786">Thiamine pyrophosphate</keyword>
<proteinExistence type="inferred from homology"/>
<reference evidence="5 6" key="1">
    <citation type="submission" date="2015-06" db="EMBL/GenBank/DDBJ databases">
        <title>The Genome Sequence of Enterococcus hirae 88EA1.</title>
        <authorList>
            <consortium name="The Broad Institute Genomics Platform"/>
            <consortium name="The Broad Institute Genome Sequencing Center for Infectious Disease"/>
            <person name="Earl A.M."/>
            <person name="Van Tyne D."/>
            <person name="Lebreton F."/>
            <person name="Saavedra J.T."/>
            <person name="Gilmore M.S."/>
            <person name="Manson McGuire A."/>
            <person name="Clock S."/>
            <person name="Crupain M."/>
            <person name="Rangan U."/>
            <person name="Young S."/>
            <person name="Abouelleil A."/>
            <person name="Cao P."/>
            <person name="Chapman S.B."/>
            <person name="Griggs A."/>
            <person name="Priest M."/>
            <person name="Shea T."/>
            <person name="Wortman J."/>
            <person name="Nusbaum C."/>
            <person name="Birren B."/>
        </authorList>
    </citation>
    <scope>NUCLEOTIDE SEQUENCE [LARGE SCALE GENOMIC DNA]</scope>
    <source>
        <strain evidence="5 6">88EA1</strain>
    </source>
</reference>
<dbReference type="Proteomes" id="UP000253498">
    <property type="component" value="Unassembled WGS sequence"/>
</dbReference>
<gene>
    <name evidence="5" type="ORF">EB03_01291</name>
</gene>
<evidence type="ECO:0000256" key="1">
    <source>
        <dbReference type="ARBA" id="ARBA00001964"/>
    </source>
</evidence>
<accession>A0AB37I9F4</accession>
<evidence type="ECO:0000259" key="4">
    <source>
        <dbReference type="Pfam" id="PF00456"/>
    </source>
</evidence>
<comment type="cofactor">
    <cofactor evidence="1">
        <name>thiamine diphosphate</name>
        <dbReference type="ChEBI" id="CHEBI:58937"/>
    </cofactor>
</comment>
<dbReference type="PANTHER" id="PTHR47514">
    <property type="entry name" value="TRANSKETOLASE N-TERMINAL SECTION-RELATED"/>
    <property type="match status" value="1"/>
</dbReference>
<dbReference type="EMBL" id="LESJ01000005">
    <property type="protein sequence ID" value="RBT68167.1"/>
    <property type="molecule type" value="Genomic_DNA"/>
</dbReference>
<evidence type="ECO:0000313" key="5">
    <source>
        <dbReference type="EMBL" id="RBT68167.1"/>
    </source>
</evidence>
<feature type="domain" description="Transketolase N-terminal" evidence="4">
    <location>
        <begin position="36"/>
        <end position="234"/>
    </location>
</feature>